<proteinExistence type="inferred from homology"/>
<dbReference type="KEGG" id="aplc:110989993"/>
<evidence type="ECO:0000313" key="11">
    <source>
        <dbReference type="Proteomes" id="UP000694845"/>
    </source>
</evidence>
<evidence type="ECO:0000256" key="6">
    <source>
        <dbReference type="ARBA" id="ARBA00022679"/>
    </source>
</evidence>
<dbReference type="InterPro" id="IPR022417">
    <property type="entry name" value="Porphobilin_deaminase_N"/>
</dbReference>
<dbReference type="GO" id="GO:0006782">
    <property type="term" value="P:protoporphyrinogen IX biosynthetic process"/>
    <property type="evidence" value="ECO:0007669"/>
    <property type="project" value="UniProtKB-UniPathway"/>
</dbReference>
<keyword evidence="6" id="KW-0808">Transferase</keyword>
<evidence type="ECO:0000256" key="5">
    <source>
        <dbReference type="ARBA" id="ARBA00012655"/>
    </source>
</evidence>
<dbReference type="Gene3D" id="3.30.160.40">
    <property type="entry name" value="Porphobilinogen deaminase, C-terminal domain"/>
    <property type="match status" value="1"/>
</dbReference>
<dbReference type="CDD" id="cd13645">
    <property type="entry name" value="PBP2_HuPBGD_like"/>
    <property type="match status" value="1"/>
</dbReference>
<dbReference type="RefSeq" id="XP_022110430.1">
    <property type="nucleotide sequence ID" value="XM_022254738.1"/>
</dbReference>
<dbReference type="OMA" id="PDSEYTC"/>
<dbReference type="PIRSF" id="PIRSF001438">
    <property type="entry name" value="4pyrrol_synth_OHMeBilane_synth"/>
    <property type="match status" value="1"/>
</dbReference>
<dbReference type="RefSeq" id="XP_022110431.1">
    <property type="nucleotide sequence ID" value="XM_022254739.1"/>
</dbReference>
<organism evidence="11 13">
    <name type="scientific">Acanthaster planci</name>
    <name type="common">Crown-of-thorns starfish</name>
    <dbReference type="NCBI Taxonomy" id="133434"/>
    <lineage>
        <taxon>Eukaryota</taxon>
        <taxon>Metazoa</taxon>
        <taxon>Echinodermata</taxon>
        <taxon>Eleutherozoa</taxon>
        <taxon>Asterozoa</taxon>
        <taxon>Asteroidea</taxon>
        <taxon>Valvatacea</taxon>
        <taxon>Valvatida</taxon>
        <taxon>Acanthasteridae</taxon>
        <taxon>Acanthaster</taxon>
    </lineage>
</organism>
<feature type="domain" description="Porphobilinogen deaminase C-terminal" evidence="10">
    <location>
        <begin position="237"/>
        <end position="289"/>
    </location>
</feature>
<evidence type="ECO:0000256" key="4">
    <source>
        <dbReference type="ARBA" id="ARBA00005638"/>
    </source>
</evidence>
<feature type="domain" description="Porphobilinogen deaminase N-terminal" evidence="9">
    <location>
        <begin position="13"/>
        <end position="222"/>
    </location>
</feature>
<evidence type="ECO:0000259" key="9">
    <source>
        <dbReference type="Pfam" id="PF01379"/>
    </source>
</evidence>
<dbReference type="UniPathway" id="UPA00251">
    <property type="reaction ID" value="UER00319"/>
</dbReference>
<keyword evidence="7" id="KW-0627">Porphyrin biosynthesis</keyword>
<protein>
    <recommendedName>
        <fullName evidence="5">hydroxymethylbilane synthase</fullName>
        <ecNumber evidence="5">2.5.1.61</ecNumber>
    </recommendedName>
    <alternativeName>
        <fullName evidence="8">Hydroxymethylbilane synthase</fullName>
    </alternativeName>
</protein>
<keyword evidence="11" id="KW-1185">Reference proteome</keyword>
<dbReference type="SUPFAM" id="SSF54782">
    <property type="entry name" value="Porphobilinogen deaminase (hydroxymethylbilane synthase), C-terminal domain"/>
    <property type="match status" value="1"/>
</dbReference>
<comment type="cofactor">
    <cofactor evidence="1">
        <name>dipyrromethane</name>
        <dbReference type="ChEBI" id="CHEBI:60342"/>
    </cofactor>
</comment>
<evidence type="ECO:0000313" key="12">
    <source>
        <dbReference type="RefSeq" id="XP_022110430.1"/>
    </source>
</evidence>
<dbReference type="PROSITE" id="PS00533">
    <property type="entry name" value="PORPHOBILINOGEN_DEAM"/>
    <property type="match status" value="1"/>
</dbReference>
<dbReference type="Pfam" id="PF01379">
    <property type="entry name" value="Porphobil_deam"/>
    <property type="match status" value="1"/>
</dbReference>
<dbReference type="FunFam" id="3.40.190.10:FF:000005">
    <property type="entry name" value="Porphobilinogen deaminase"/>
    <property type="match status" value="1"/>
</dbReference>
<evidence type="ECO:0000313" key="13">
    <source>
        <dbReference type="RefSeq" id="XP_022110431.1"/>
    </source>
</evidence>
<dbReference type="PANTHER" id="PTHR11557:SF0">
    <property type="entry name" value="PORPHOBILINOGEN DEAMINASE"/>
    <property type="match status" value="1"/>
</dbReference>
<comment type="similarity">
    <text evidence="4">Belongs to the HMBS family.</text>
</comment>
<dbReference type="FunFam" id="3.40.190.10:FF:000004">
    <property type="entry name" value="Porphobilinogen deaminase"/>
    <property type="match status" value="1"/>
</dbReference>
<evidence type="ECO:0000256" key="8">
    <source>
        <dbReference type="ARBA" id="ARBA00033064"/>
    </source>
</evidence>
<dbReference type="AlphaFoldDB" id="A0A8B8A3H0"/>
<dbReference type="InterPro" id="IPR000860">
    <property type="entry name" value="HemC"/>
</dbReference>
<dbReference type="GeneID" id="110989993"/>
<evidence type="ECO:0000259" key="10">
    <source>
        <dbReference type="Pfam" id="PF03900"/>
    </source>
</evidence>
<sequence length="362" mass="39463">MADEVVGEIPQVIRVGSRKSELAMIQTNTVIERLQKLYPTQTFDVVTMETIGDTIQDKPLSNIGVTSLFTKELERALADDKVDMIVHSLKDLPSVLPDGMAIATVCKRDDPHDALVLSPKHAGRTLETLQPGSVVGTSSVRRVAQLKRKFPLVEFKDVRGNLNTRLRKLDESGNYACLILAAAGLHRMGWEHRISQVLLPDVCMYAPCQGAMAVECKVANRRLVQFLSRLHDPVTLLQCVCERALLGTLQGGCSAPVAVDSQVADGKIKLTGAAFSLDGSECVQEMQSVDLPPDLLQKMEPSNSPDSFQLYSFIIAPNLSHNALHAAEQLGSTVATAMLKNGADKILEAAKQEIDARRNKTD</sequence>
<evidence type="ECO:0000256" key="3">
    <source>
        <dbReference type="ARBA" id="ARBA00004735"/>
    </source>
</evidence>
<comment type="function">
    <text evidence="2">Tetrapolymerization of the monopyrrole PBG into the hydroxymethylbilane pre-uroporphyrinogen in several discrete steps.</text>
</comment>
<dbReference type="OrthoDB" id="564646at2759"/>
<gene>
    <name evidence="12 13" type="primary">LOC110989993</name>
</gene>
<dbReference type="EC" id="2.5.1.61" evidence="5"/>
<name>A0A8B8A3H0_ACAPL</name>
<dbReference type="CTD" id="3145"/>
<reference evidence="12 13" key="1">
    <citation type="submission" date="2025-04" db="UniProtKB">
        <authorList>
            <consortium name="RefSeq"/>
        </authorList>
    </citation>
    <scope>IDENTIFICATION</scope>
</reference>
<dbReference type="InterPro" id="IPR036803">
    <property type="entry name" value="Porphobilinogen_deaminase_C_sf"/>
</dbReference>
<dbReference type="PRINTS" id="PR00151">
    <property type="entry name" value="PORPHBDMNASE"/>
</dbReference>
<evidence type="ECO:0000256" key="7">
    <source>
        <dbReference type="ARBA" id="ARBA00023244"/>
    </source>
</evidence>
<evidence type="ECO:0000256" key="2">
    <source>
        <dbReference type="ARBA" id="ARBA00002869"/>
    </source>
</evidence>
<dbReference type="Proteomes" id="UP000694845">
    <property type="component" value="Unplaced"/>
</dbReference>
<dbReference type="Pfam" id="PF03900">
    <property type="entry name" value="Porphobil_deamC"/>
    <property type="match status" value="1"/>
</dbReference>
<comment type="pathway">
    <text evidence="3">Porphyrin-containing compound metabolism; protoporphyrin-IX biosynthesis; coproporphyrinogen-III from 5-aminolevulinate: step 2/4.</text>
</comment>
<dbReference type="SUPFAM" id="SSF53850">
    <property type="entry name" value="Periplasmic binding protein-like II"/>
    <property type="match status" value="1"/>
</dbReference>
<dbReference type="InterPro" id="IPR022419">
    <property type="entry name" value="Porphobilin_deaminase_cofac_BS"/>
</dbReference>
<dbReference type="PANTHER" id="PTHR11557">
    <property type="entry name" value="PORPHOBILINOGEN DEAMINASE"/>
    <property type="match status" value="1"/>
</dbReference>
<dbReference type="GO" id="GO:0004418">
    <property type="term" value="F:hydroxymethylbilane synthase activity"/>
    <property type="evidence" value="ECO:0007669"/>
    <property type="project" value="UniProtKB-EC"/>
</dbReference>
<dbReference type="NCBIfam" id="TIGR00212">
    <property type="entry name" value="hemC"/>
    <property type="match status" value="1"/>
</dbReference>
<dbReference type="Gene3D" id="3.40.190.10">
    <property type="entry name" value="Periplasmic binding protein-like II"/>
    <property type="match status" value="2"/>
</dbReference>
<evidence type="ECO:0000256" key="1">
    <source>
        <dbReference type="ARBA" id="ARBA00001916"/>
    </source>
</evidence>
<dbReference type="GO" id="GO:0005737">
    <property type="term" value="C:cytoplasm"/>
    <property type="evidence" value="ECO:0007669"/>
    <property type="project" value="TreeGrafter"/>
</dbReference>
<dbReference type="InterPro" id="IPR022418">
    <property type="entry name" value="Porphobilinogen_deaminase_C"/>
</dbReference>
<accession>A0A8B8A3H0</accession>